<comment type="caution">
    <text evidence="8">The sequence shown here is derived from an EMBL/GenBank/DDBJ whole genome shotgun (WGS) entry which is preliminary data.</text>
</comment>
<dbReference type="OrthoDB" id="2358464at2759"/>
<dbReference type="EMBL" id="CAJVPY010007917">
    <property type="protein sequence ID" value="CAG8688760.1"/>
    <property type="molecule type" value="Genomic_DNA"/>
</dbReference>
<dbReference type="InterPro" id="IPR036691">
    <property type="entry name" value="Endo/exonu/phosph_ase_sf"/>
</dbReference>
<feature type="domain" description="Reverse transcriptase" evidence="6">
    <location>
        <begin position="649"/>
        <end position="733"/>
    </location>
</feature>
<dbReference type="Pfam" id="PF03372">
    <property type="entry name" value="Exo_endo_phos"/>
    <property type="match status" value="1"/>
</dbReference>
<proteinExistence type="inferred from homology"/>
<keyword evidence="3" id="KW-0479">Metal-binding</keyword>
<evidence type="ECO:0000256" key="4">
    <source>
        <dbReference type="ARBA" id="ARBA00022801"/>
    </source>
</evidence>
<keyword evidence="9" id="KW-1185">Reference proteome</keyword>
<organism evidence="8 9">
    <name type="scientific">Dentiscutata erythropus</name>
    <dbReference type="NCBI Taxonomy" id="1348616"/>
    <lineage>
        <taxon>Eukaryota</taxon>
        <taxon>Fungi</taxon>
        <taxon>Fungi incertae sedis</taxon>
        <taxon>Mucoromycota</taxon>
        <taxon>Glomeromycotina</taxon>
        <taxon>Glomeromycetes</taxon>
        <taxon>Diversisporales</taxon>
        <taxon>Gigasporaceae</taxon>
        <taxon>Dentiscutata</taxon>
    </lineage>
</organism>
<evidence type="ECO:0000256" key="1">
    <source>
        <dbReference type="ARBA" id="ARBA00001946"/>
    </source>
</evidence>
<dbReference type="GO" id="GO:0008311">
    <property type="term" value="F:double-stranded DNA 3'-5' DNA exonuclease activity"/>
    <property type="evidence" value="ECO:0007669"/>
    <property type="project" value="TreeGrafter"/>
</dbReference>
<dbReference type="GO" id="GO:0003906">
    <property type="term" value="F:DNA-(apurinic or apyrimidinic site) endonuclease activity"/>
    <property type="evidence" value="ECO:0007669"/>
    <property type="project" value="TreeGrafter"/>
</dbReference>
<dbReference type="AlphaFoldDB" id="A0A9N9EQA0"/>
<evidence type="ECO:0000259" key="7">
    <source>
        <dbReference type="Pfam" id="PF03372"/>
    </source>
</evidence>
<feature type="domain" description="Endonuclease/exonuclease/phosphatase" evidence="7">
    <location>
        <begin position="48"/>
        <end position="289"/>
    </location>
</feature>
<dbReference type="GO" id="GO:0046872">
    <property type="term" value="F:metal ion binding"/>
    <property type="evidence" value="ECO:0007669"/>
    <property type="project" value="UniProtKB-KW"/>
</dbReference>
<reference evidence="8" key="1">
    <citation type="submission" date="2021-06" db="EMBL/GenBank/DDBJ databases">
        <authorList>
            <person name="Kallberg Y."/>
            <person name="Tangrot J."/>
            <person name="Rosling A."/>
        </authorList>
    </citation>
    <scope>NUCLEOTIDE SEQUENCE</scope>
    <source>
        <strain evidence="8">MA453B</strain>
    </source>
</reference>
<dbReference type="InterPro" id="IPR005135">
    <property type="entry name" value="Endo/exonuclease/phosphatase"/>
</dbReference>
<keyword evidence="4" id="KW-0378">Hydrolase</keyword>
<evidence type="ECO:0000256" key="5">
    <source>
        <dbReference type="ARBA" id="ARBA00022842"/>
    </source>
</evidence>
<dbReference type="InterPro" id="IPR004808">
    <property type="entry name" value="AP_endonuc_1"/>
</dbReference>
<evidence type="ECO:0000313" key="8">
    <source>
        <dbReference type="EMBL" id="CAG8688760.1"/>
    </source>
</evidence>
<dbReference type="PANTHER" id="PTHR22748:SF26">
    <property type="entry name" value="ENDONUCLEASE_EXONUCLEASE_PHOSPHATASE DOMAIN-CONTAINING PROTEIN"/>
    <property type="match status" value="1"/>
</dbReference>
<dbReference type="Pfam" id="PF00078">
    <property type="entry name" value="RVT_1"/>
    <property type="match status" value="1"/>
</dbReference>
<accession>A0A9N9EQA0</accession>
<dbReference type="PANTHER" id="PTHR22748">
    <property type="entry name" value="AP ENDONUCLEASE"/>
    <property type="match status" value="1"/>
</dbReference>
<evidence type="ECO:0000256" key="3">
    <source>
        <dbReference type="ARBA" id="ARBA00022723"/>
    </source>
</evidence>
<dbReference type="GO" id="GO:0006284">
    <property type="term" value="P:base-excision repair"/>
    <property type="evidence" value="ECO:0007669"/>
    <property type="project" value="TreeGrafter"/>
</dbReference>
<gene>
    <name evidence="8" type="ORF">DERYTH_LOCUS12233</name>
</gene>
<comment type="cofactor">
    <cofactor evidence="1">
        <name>Mg(2+)</name>
        <dbReference type="ChEBI" id="CHEBI:18420"/>
    </cofactor>
</comment>
<dbReference type="GO" id="GO:0008081">
    <property type="term" value="F:phosphoric diester hydrolase activity"/>
    <property type="evidence" value="ECO:0007669"/>
    <property type="project" value="TreeGrafter"/>
</dbReference>
<dbReference type="Gene3D" id="3.60.10.10">
    <property type="entry name" value="Endonuclease/exonuclease/phosphatase"/>
    <property type="match status" value="1"/>
</dbReference>
<feature type="non-terminal residue" evidence="8">
    <location>
        <position position="1"/>
    </location>
</feature>
<comment type="similarity">
    <text evidence="2">Belongs to the DNA repair enzymes AP/ExoA family.</text>
</comment>
<dbReference type="InterPro" id="IPR036397">
    <property type="entry name" value="RNaseH_sf"/>
</dbReference>
<name>A0A9N9EQA0_9GLOM</name>
<dbReference type="InterPro" id="IPR000477">
    <property type="entry name" value="RT_dom"/>
</dbReference>
<dbReference type="Proteomes" id="UP000789405">
    <property type="component" value="Unassembled WGS sequence"/>
</dbReference>
<sequence>MSNFDIDINNNILNNSSNCAINNDQNNNIDQVIKNLDQNNFKTLKIATQNIRGITNITKQIDWLKFCEEKDLDIVGLTETWAKEESCGYIFRNDIIKETLRKDKNTDEYKYFWANGQKTKGSGVGIMIKKTWAKHVYKIDKYEGNVISIKLSFKKRIKLQIIVVYYPASADQKKLRTHVTKWIIQELNNCIVKDKHYAIVMGDFNATFNPKIDRFNANINARNRSDKPESQILRFLDNNKLKDTFRMYKDATVNTYLQNKTTLNFSWRNSTQDIKSRIDQIWVSDNLADQLFCADIIPTDLESHSDHACAMMEIEDNIFKHTSSITNPNESMNRIEFNFKGTSEKKWKKYNKQIEEIIGENTFVGNDNIEEKWNFFRNVIIQKANEIIPKKKKMISGKYEESKALHNNFITYRKLIAIRKIYEWGRQYYTNSKQKDLLKEKIRKKIEKTREDYNIEITIPIWTETSNENKNWLKEVKKMHHTLHKIFDAEIKEANYKKIKEQIIKRNKNFLDNKKIVIQSLLNKERPRIVTDSLSRITNKQIEVITDPEEIKQEIKNVFSHWITPKNIEDLNQYQEWKQTYNQNNEIREEWYLPLTKNFTAEEIEGIIRNLPNKKAPGPSNISNELWKHMGNNAIQFLTNIFNQILKNKEELKYGDMRIQEKRIFKYKINSLAYMDDTTYISQDKKQMEKILKTVEEFSLITGTQINAEKSHLICINNLSKNKEERSIKFMGEEINAKDKGEHVRILGVWMSANGKKQYQKKLLEEKKNKIKWHKTKEGEHNLQIPYGGKILMETIFRSIGQKYELQRKSLREKKILYLEQILDLELKKVMEWSHLQANYKNRKGRIPNWYKLIKTNEKRILEILLIPCEGCEENIGDKADECVIRLDNKNETEIEIPVAYSKASTSETSKKKYKHRIRMPFKNIKKALEIIESANKEPTENQDIHSNINNIETNQNIIRKWLITENSTIKEIIDELKLQIILHKVKAHEGNHFNEIADQQAQVTEKTIKNGQSIKINYKSIESRSFIPTWEEIPLELPLKQTFKKINQIRNRQRWKLQKRFQRILDNEKTQKIDWTTTFKSLHPSKITDHNTSKEDQVKRSFAMKLFNGELPVMLQRFKHQPHIYNNPKCILCGRYEETDIHVFE</sequence>
<keyword evidence="5" id="KW-0460">Magnesium</keyword>
<protein>
    <submittedName>
        <fullName evidence="8">4711_t:CDS:1</fullName>
    </submittedName>
</protein>
<dbReference type="GO" id="GO:0005634">
    <property type="term" value="C:nucleus"/>
    <property type="evidence" value="ECO:0007669"/>
    <property type="project" value="TreeGrafter"/>
</dbReference>
<dbReference type="Gene3D" id="3.30.420.10">
    <property type="entry name" value="Ribonuclease H-like superfamily/Ribonuclease H"/>
    <property type="match status" value="1"/>
</dbReference>
<evidence type="ECO:0000256" key="2">
    <source>
        <dbReference type="ARBA" id="ARBA00007092"/>
    </source>
</evidence>
<dbReference type="GO" id="GO:0003676">
    <property type="term" value="F:nucleic acid binding"/>
    <property type="evidence" value="ECO:0007669"/>
    <property type="project" value="InterPro"/>
</dbReference>
<dbReference type="SUPFAM" id="SSF56219">
    <property type="entry name" value="DNase I-like"/>
    <property type="match status" value="1"/>
</dbReference>
<evidence type="ECO:0000259" key="6">
    <source>
        <dbReference type="Pfam" id="PF00078"/>
    </source>
</evidence>
<evidence type="ECO:0000313" key="9">
    <source>
        <dbReference type="Proteomes" id="UP000789405"/>
    </source>
</evidence>